<dbReference type="CDD" id="cd18186">
    <property type="entry name" value="BTB_POZ_ZBTB_KLHL-like"/>
    <property type="match status" value="1"/>
</dbReference>
<keyword evidence="2" id="KW-0677">Repeat</keyword>
<feature type="region of interest" description="Disordered" evidence="3">
    <location>
        <begin position="749"/>
        <end position="785"/>
    </location>
</feature>
<dbReference type="PROSITE" id="PS50097">
    <property type="entry name" value="BTB"/>
    <property type="match status" value="1"/>
</dbReference>
<dbReference type="InterPro" id="IPR011333">
    <property type="entry name" value="SKP1/BTB/POZ_sf"/>
</dbReference>
<proteinExistence type="predicted"/>
<dbReference type="PANTHER" id="PTHR45632">
    <property type="entry name" value="LD33804P"/>
    <property type="match status" value="1"/>
</dbReference>
<dbReference type="Pfam" id="PF24681">
    <property type="entry name" value="Kelch_KLHDC2_KLHL20_DRC7"/>
    <property type="match status" value="1"/>
</dbReference>
<feature type="compositionally biased region" description="Basic and acidic residues" evidence="3">
    <location>
        <begin position="714"/>
        <end position="726"/>
    </location>
</feature>
<evidence type="ECO:0000256" key="1">
    <source>
        <dbReference type="ARBA" id="ARBA00022441"/>
    </source>
</evidence>
<evidence type="ECO:0000256" key="3">
    <source>
        <dbReference type="SAM" id="MobiDB-lite"/>
    </source>
</evidence>
<evidence type="ECO:0000313" key="6">
    <source>
        <dbReference type="Proteomes" id="UP000245119"/>
    </source>
</evidence>
<dbReference type="SMART" id="SM00225">
    <property type="entry name" value="BTB"/>
    <property type="match status" value="1"/>
</dbReference>
<dbReference type="InterPro" id="IPR000210">
    <property type="entry name" value="BTB/POZ_dom"/>
</dbReference>
<keyword evidence="1" id="KW-0880">Kelch repeat</keyword>
<evidence type="ECO:0000256" key="2">
    <source>
        <dbReference type="ARBA" id="ARBA00022737"/>
    </source>
</evidence>
<dbReference type="EMBL" id="PZQS01000007">
    <property type="protein sequence ID" value="PVD27354.1"/>
    <property type="molecule type" value="Genomic_DNA"/>
</dbReference>
<keyword evidence="6" id="KW-1185">Reference proteome</keyword>
<feature type="domain" description="BTB" evidence="4">
    <location>
        <begin position="24"/>
        <end position="91"/>
    </location>
</feature>
<dbReference type="OrthoDB" id="7923847at2759"/>
<sequence length="803" mass="90989">MTTAHFDTCLVQRLRHLRYRGELCDTRVTVKDEEFLCHRLVLVSASDYFKANLFSADDISWDMTVDDEDVSPKSFRLLLEILYGASNLINHETVIDIITCSVHFGIDFITKHIERYFGEFFTSDNCVDAWLVAQKCKLTDLAYKSYTMAAENFDTIPENKLFSLHGSMLLILLSLQNKLSMDDICKTILRWVETDQGARAGFLCHFLPFISFPQLSREYLADLMEYRHHPFCEFIFDHLQDGIYFALKNADEKCLHSRRRILTQQSVPLDNTDITSVCLVVKATDFPLAHGPTLEAWRDPEDRYNLAPVPQNTGWHYATCTWRNELYLSGGNLLPTFFAVYRPCDNQWSVLPAFDDDDFFGREKHSLAAVNDNIYILGGLMRTCEDDKVTSPDVWKYNIKSKTWSLFCSLPEAVQETSAAVLGHRIYLFGGRNASEVDSDVVQCVDTVNNVAYIAGTLPSPTSMTRAVSNNGLIWVVLKTGQILRMWEDFNLADEIEQHLTTTKSRNTNDKPFKKPRTHDSTVSFKEVARIGVRDHFGACIGKGEITVASREPGDLVWDMNYINLSSGNVQKLPTTYIYDVQCFHLHKINIPYLHLKKRTLSVEVSSVSSRSSDTNFVASDFVASVLQTSPLWPSHARSSEPEQRGERTSGNPDQGDTTGLPKTFHNSLPIQKNCLIPENRSVSSQSSDTESVASVTPVSPIPSYLTRNSEPVQRGERPIRSQDHKNIRPNKFYTIMPTQLTNTMQSPRCLVSPMPNSQRPNLQADQETTSEGPSGSHEQRAALGSETSLQVIWRKIFLDLTF</sequence>
<feature type="region of interest" description="Disordered" evidence="3">
    <location>
        <begin position="681"/>
        <end position="726"/>
    </location>
</feature>
<dbReference type="Gene3D" id="3.30.710.10">
    <property type="entry name" value="Potassium Channel Kv1.1, Chain A"/>
    <property type="match status" value="1"/>
</dbReference>
<dbReference type="PANTHER" id="PTHR45632:SF3">
    <property type="entry name" value="KELCH-LIKE PROTEIN 32"/>
    <property type="match status" value="1"/>
</dbReference>
<reference evidence="5 6" key="1">
    <citation type="submission" date="2018-04" db="EMBL/GenBank/DDBJ databases">
        <title>The genome of golden apple snail Pomacea canaliculata provides insight into stress tolerance and invasive adaptation.</title>
        <authorList>
            <person name="Liu C."/>
            <person name="Liu B."/>
            <person name="Ren Y."/>
            <person name="Zhang Y."/>
            <person name="Wang H."/>
            <person name="Li S."/>
            <person name="Jiang F."/>
            <person name="Yin L."/>
            <person name="Zhang G."/>
            <person name="Qian W."/>
            <person name="Fan W."/>
        </authorList>
    </citation>
    <scope>NUCLEOTIDE SEQUENCE [LARGE SCALE GENOMIC DNA]</scope>
    <source>
        <strain evidence="5">SZHN2017</strain>
        <tissue evidence="5">Muscle</tissue>
    </source>
</reference>
<dbReference type="SUPFAM" id="SSF54695">
    <property type="entry name" value="POZ domain"/>
    <property type="match status" value="1"/>
</dbReference>
<evidence type="ECO:0000313" key="5">
    <source>
        <dbReference type="EMBL" id="PVD27354.1"/>
    </source>
</evidence>
<dbReference type="Pfam" id="PF00651">
    <property type="entry name" value="BTB"/>
    <property type="match status" value="1"/>
</dbReference>
<feature type="compositionally biased region" description="Low complexity" evidence="3">
    <location>
        <begin position="682"/>
        <end position="696"/>
    </location>
</feature>
<dbReference type="AlphaFoldDB" id="A0A2T7P1R5"/>
<dbReference type="SUPFAM" id="SSF117281">
    <property type="entry name" value="Kelch motif"/>
    <property type="match status" value="1"/>
</dbReference>
<name>A0A2T7P1R5_POMCA</name>
<feature type="region of interest" description="Disordered" evidence="3">
    <location>
        <begin position="633"/>
        <end position="665"/>
    </location>
</feature>
<dbReference type="InterPro" id="IPR015915">
    <property type="entry name" value="Kelch-typ_b-propeller"/>
</dbReference>
<protein>
    <recommendedName>
        <fullName evidence="4">BTB domain-containing protein</fullName>
    </recommendedName>
</protein>
<organism evidence="5 6">
    <name type="scientific">Pomacea canaliculata</name>
    <name type="common">Golden apple snail</name>
    <dbReference type="NCBI Taxonomy" id="400727"/>
    <lineage>
        <taxon>Eukaryota</taxon>
        <taxon>Metazoa</taxon>
        <taxon>Spiralia</taxon>
        <taxon>Lophotrochozoa</taxon>
        <taxon>Mollusca</taxon>
        <taxon>Gastropoda</taxon>
        <taxon>Caenogastropoda</taxon>
        <taxon>Architaenioglossa</taxon>
        <taxon>Ampullarioidea</taxon>
        <taxon>Ampullariidae</taxon>
        <taxon>Pomacea</taxon>
    </lineage>
</organism>
<feature type="compositionally biased region" description="Basic and acidic residues" evidence="3">
    <location>
        <begin position="638"/>
        <end position="648"/>
    </location>
</feature>
<dbReference type="SMART" id="SM00875">
    <property type="entry name" value="BACK"/>
    <property type="match status" value="1"/>
</dbReference>
<dbReference type="Pfam" id="PF07707">
    <property type="entry name" value="BACK"/>
    <property type="match status" value="1"/>
</dbReference>
<evidence type="ECO:0000259" key="4">
    <source>
        <dbReference type="PROSITE" id="PS50097"/>
    </source>
</evidence>
<feature type="compositionally biased region" description="Polar residues" evidence="3">
    <location>
        <begin position="649"/>
        <end position="658"/>
    </location>
</feature>
<dbReference type="Gene3D" id="1.25.40.420">
    <property type="match status" value="1"/>
</dbReference>
<comment type="caution">
    <text evidence="5">The sequence shown here is derived from an EMBL/GenBank/DDBJ whole genome shotgun (WGS) entry which is preliminary data.</text>
</comment>
<gene>
    <name evidence="5" type="ORF">C0Q70_12510</name>
</gene>
<dbReference type="STRING" id="400727.A0A2T7P1R5"/>
<dbReference type="InterPro" id="IPR011705">
    <property type="entry name" value="BACK"/>
</dbReference>
<feature type="compositionally biased region" description="Polar residues" evidence="3">
    <location>
        <begin position="755"/>
        <end position="774"/>
    </location>
</feature>
<dbReference type="Proteomes" id="UP000245119">
    <property type="component" value="Linkage Group LG7"/>
</dbReference>
<accession>A0A2T7P1R5</accession>
<dbReference type="Gene3D" id="2.120.10.80">
    <property type="entry name" value="Kelch-type beta propeller"/>
    <property type="match status" value="1"/>
</dbReference>